<protein>
    <submittedName>
        <fullName evidence="1">Transmembrane amino acid transporter protein-domain-containing protein</fullName>
    </submittedName>
</protein>
<reference evidence="1" key="1">
    <citation type="journal article" date="2021" name="New Phytol.">
        <title>Evolutionary innovations through gain and loss of genes in the ectomycorrhizal Boletales.</title>
        <authorList>
            <person name="Wu G."/>
            <person name="Miyauchi S."/>
            <person name="Morin E."/>
            <person name="Kuo A."/>
            <person name="Drula E."/>
            <person name="Varga T."/>
            <person name="Kohler A."/>
            <person name="Feng B."/>
            <person name="Cao Y."/>
            <person name="Lipzen A."/>
            <person name="Daum C."/>
            <person name="Hundley H."/>
            <person name="Pangilinan J."/>
            <person name="Johnson J."/>
            <person name="Barry K."/>
            <person name="LaButti K."/>
            <person name="Ng V."/>
            <person name="Ahrendt S."/>
            <person name="Min B."/>
            <person name="Choi I.G."/>
            <person name="Park H."/>
            <person name="Plett J.M."/>
            <person name="Magnuson J."/>
            <person name="Spatafora J.W."/>
            <person name="Nagy L.G."/>
            <person name="Henrissat B."/>
            <person name="Grigoriev I.V."/>
            <person name="Yang Z.L."/>
            <person name="Xu J."/>
            <person name="Martin F.M."/>
        </authorList>
    </citation>
    <scope>NUCLEOTIDE SEQUENCE</scope>
    <source>
        <strain evidence="1">ATCC 28755</strain>
    </source>
</reference>
<dbReference type="EMBL" id="MU267589">
    <property type="protein sequence ID" value="KAH7916665.1"/>
    <property type="molecule type" value="Genomic_DNA"/>
</dbReference>
<accession>A0ACB8AT34</accession>
<dbReference type="Proteomes" id="UP000790377">
    <property type="component" value="Unassembled WGS sequence"/>
</dbReference>
<keyword evidence="2" id="KW-1185">Reference proteome</keyword>
<comment type="caution">
    <text evidence="1">The sequence shown here is derived from an EMBL/GenBank/DDBJ whole genome shotgun (WGS) entry which is preliminary data.</text>
</comment>
<keyword evidence="1" id="KW-0472">Membrane</keyword>
<evidence type="ECO:0000313" key="1">
    <source>
        <dbReference type="EMBL" id="KAH7916665.1"/>
    </source>
</evidence>
<keyword evidence="1" id="KW-0812">Transmembrane</keyword>
<name>A0ACB8AT34_9AGAM</name>
<proteinExistence type="predicted"/>
<gene>
    <name evidence="1" type="ORF">BJ138DRAFT_1108456</name>
</gene>
<sequence>MAFLQPAAVEVGHDPRVHLSEQEESDGLQPDHPTLPDGTPPLLETYMHYAVIQREKERDETQNANAESGRWGSLFSRRNQNQGGSDKHSITSAPSSDEKSSVTPGEYRAASSALRTATWGSVFYLITTDILGPYSAPYAFAQVGYGPGVACFFVFGVMAAYSGVLLWWLFLKLDSEKFPMRSFGDLAYRIYGKYFRHICNILQSLQLIFNVGLIILGNGQGLSQMAKFRLCFSVCNVVWTIAGMILGQIRTLQKFGGVANLAIWMNIITLILTMGSVAHMAPNYVAIPYTTPVETYAIFRQPFEPQLNGIMQIVFSYGGAMIFVEFMAEMRRPLDFWKAMACAQMFIFVVYMFFGLFVYSYQGQYVVNPANQGISQYALQTATNAISLTAGLIAAALYGNIGVKVIYNNILVELFNAPQLTSKRGKYFFSASVLVYWTLAFIIGSAIPQFSNISALIAAVCIFQFTYTFPPFLFLGYCMQTAAIEGDMEYDPQNPSGARVDTWRDWSRWKRALKKRFFFNLWNFLLSLACLSCAILSAYSSIKSIATAFQTIGSATAFGCHSPVDTS</sequence>
<organism evidence="1 2">
    <name type="scientific">Hygrophoropsis aurantiaca</name>
    <dbReference type="NCBI Taxonomy" id="72124"/>
    <lineage>
        <taxon>Eukaryota</taxon>
        <taxon>Fungi</taxon>
        <taxon>Dikarya</taxon>
        <taxon>Basidiomycota</taxon>
        <taxon>Agaricomycotina</taxon>
        <taxon>Agaricomycetes</taxon>
        <taxon>Agaricomycetidae</taxon>
        <taxon>Boletales</taxon>
        <taxon>Coniophorineae</taxon>
        <taxon>Hygrophoropsidaceae</taxon>
        <taxon>Hygrophoropsis</taxon>
    </lineage>
</organism>
<evidence type="ECO:0000313" key="2">
    <source>
        <dbReference type="Proteomes" id="UP000790377"/>
    </source>
</evidence>